<dbReference type="KEGG" id="mic:Mic7113_5766"/>
<dbReference type="GO" id="GO:0032259">
    <property type="term" value="P:methylation"/>
    <property type="evidence" value="ECO:0007669"/>
    <property type="project" value="UniProtKB-KW"/>
</dbReference>
<dbReference type="Proteomes" id="UP000010471">
    <property type="component" value="Chromosome"/>
</dbReference>
<keyword evidence="1" id="KW-0808">Transferase</keyword>
<dbReference type="HOGENOM" id="CLU_062821_0_1_3"/>
<sequence>MLRQSAKSKLQKISPQPLLELAYDLRYFGLPEPFRTVRPHSLLSYINLFFLQELAQRLEREEIPGDFVECGVYRGGSAGVLGYEAKRSKFSRRLWLYDSFAGMPETVEKDDDSSRSLTGSYVGSEQQTRRIMHRLKVPEEQYTIVVGLFEDTFPAAERVEIALLHIDCDFYNPVKLSLEKFYEFVQPGGYVLLNDYGYFQGSRLATDEFISQLNHPVHLVQIDKEAYYFQKPKLNSENITP</sequence>
<dbReference type="Gene3D" id="3.40.50.150">
    <property type="entry name" value="Vaccinia Virus protein VP39"/>
    <property type="match status" value="1"/>
</dbReference>
<evidence type="ECO:0000313" key="2">
    <source>
        <dbReference type="Proteomes" id="UP000010471"/>
    </source>
</evidence>
<dbReference type="EMBL" id="CP003630">
    <property type="protein sequence ID" value="AFZ21391.1"/>
    <property type="molecule type" value="Genomic_DNA"/>
</dbReference>
<dbReference type="GO" id="GO:0008168">
    <property type="term" value="F:methyltransferase activity"/>
    <property type="evidence" value="ECO:0007669"/>
    <property type="project" value="UniProtKB-KW"/>
</dbReference>
<proteinExistence type="predicted"/>
<evidence type="ECO:0000313" key="1">
    <source>
        <dbReference type="EMBL" id="AFZ21391.1"/>
    </source>
</evidence>
<reference evidence="1 2" key="1">
    <citation type="submission" date="2012-06" db="EMBL/GenBank/DDBJ databases">
        <title>Finished chromosome of genome of Microcoleus sp. PCC 7113.</title>
        <authorList>
            <consortium name="US DOE Joint Genome Institute"/>
            <person name="Gugger M."/>
            <person name="Coursin T."/>
            <person name="Rippka R."/>
            <person name="Tandeau De Marsac N."/>
            <person name="Huntemann M."/>
            <person name="Wei C.-L."/>
            <person name="Han J."/>
            <person name="Detter J.C."/>
            <person name="Han C."/>
            <person name="Tapia R."/>
            <person name="Chen A."/>
            <person name="Kyrpides N."/>
            <person name="Mavromatis K."/>
            <person name="Markowitz V."/>
            <person name="Szeto E."/>
            <person name="Ivanova N."/>
            <person name="Pagani I."/>
            <person name="Pati A."/>
            <person name="Goodwin L."/>
            <person name="Nordberg H.P."/>
            <person name="Cantor M.N."/>
            <person name="Hua S.X."/>
            <person name="Woyke T."/>
            <person name="Kerfeld C.A."/>
        </authorList>
    </citation>
    <scope>NUCLEOTIDE SEQUENCE [LARGE SCALE GENOMIC DNA]</scope>
    <source>
        <strain evidence="1 2">PCC 7113</strain>
    </source>
</reference>
<organism evidence="1 2">
    <name type="scientific">Allocoleopsis franciscana PCC 7113</name>
    <dbReference type="NCBI Taxonomy" id="1173027"/>
    <lineage>
        <taxon>Bacteria</taxon>
        <taxon>Bacillati</taxon>
        <taxon>Cyanobacteriota</taxon>
        <taxon>Cyanophyceae</taxon>
        <taxon>Coleofasciculales</taxon>
        <taxon>Coleofasciculaceae</taxon>
        <taxon>Allocoleopsis</taxon>
        <taxon>Allocoleopsis franciscana</taxon>
    </lineage>
</organism>
<dbReference type="InterPro" id="IPR029063">
    <property type="entry name" value="SAM-dependent_MTases_sf"/>
</dbReference>
<dbReference type="STRING" id="1173027.Mic7113_5766"/>
<protein>
    <submittedName>
        <fullName evidence="1">Macrocin-O-methyltransferase (TylF)</fullName>
    </submittedName>
</protein>
<keyword evidence="1" id="KW-0489">Methyltransferase</keyword>
<dbReference type="PANTHER" id="PTHR40036:SF1">
    <property type="entry name" value="MACROCIN O-METHYLTRANSFERASE"/>
    <property type="match status" value="1"/>
</dbReference>
<name>K9WNK1_9CYAN</name>
<keyword evidence="2" id="KW-1185">Reference proteome</keyword>
<accession>K9WNK1</accession>
<dbReference type="AlphaFoldDB" id="K9WNK1"/>
<dbReference type="OrthoDB" id="460413at2"/>
<dbReference type="SUPFAM" id="SSF53335">
    <property type="entry name" value="S-adenosyl-L-methionine-dependent methyltransferases"/>
    <property type="match status" value="1"/>
</dbReference>
<dbReference type="Pfam" id="PF05711">
    <property type="entry name" value="TylF"/>
    <property type="match status" value="1"/>
</dbReference>
<gene>
    <name evidence="1" type="ORF">Mic7113_5766</name>
</gene>
<dbReference type="eggNOG" id="COG4122">
    <property type="taxonomic scope" value="Bacteria"/>
</dbReference>
<dbReference type="RefSeq" id="WP_015185520.1">
    <property type="nucleotide sequence ID" value="NC_019738.1"/>
</dbReference>
<dbReference type="InterPro" id="IPR008884">
    <property type="entry name" value="TylF_MeTrfase"/>
</dbReference>
<dbReference type="PANTHER" id="PTHR40036">
    <property type="entry name" value="MACROCIN O-METHYLTRANSFERASE"/>
    <property type="match status" value="1"/>
</dbReference>